<comment type="caution">
    <text evidence="13">The sequence shown here is derived from an EMBL/GenBank/DDBJ whole genome shotgun (WGS) entry which is preliminary data.</text>
</comment>
<gene>
    <name evidence="13" type="ORF">LDELB18P1_0925</name>
</gene>
<dbReference type="AlphaFoldDB" id="A0A4Q7DVX7"/>
<evidence type="ECO:0000313" key="13">
    <source>
        <dbReference type="EMBL" id="RZM16575.1"/>
    </source>
</evidence>
<dbReference type="PANTHER" id="PTHR36528:SF1">
    <property type="entry name" value="CRISPR SYSTEM SINGLE-STRAND-SPECIFIC DEOXYRIBONUCLEASE CAS10_CSM1 (SUBTYPE III-A)"/>
    <property type="match status" value="1"/>
</dbReference>
<evidence type="ECO:0000256" key="9">
    <source>
        <dbReference type="ARBA" id="ARBA00022840"/>
    </source>
</evidence>
<dbReference type="CDD" id="cd09680">
    <property type="entry name" value="Cas10_III"/>
    <property type="match status" value="1"/>
</dbReference>
<keyword evidence="4" id="KW-0540">Nuclease</keyword>
<dbReference type="GO" id="GO:0004527">
    <property type="term" value="F:exonuclease activity"/>
    <property type="evidence" value="ECO:0007669"/>
    <property type="project" value="UniProtKB-KW"/>
</dbReference>
<dbReference type="Proteomes" id="UP000292818">
    <property type="component" value="Unassembled WGS sequence"/>
</dbReference>
<keyword evidence="6" id="KW-0255">Endonuclease</keyword>
<dbReference type="InterPro" id="IPR041062">
    <property type="entry name" value="Csm1_B"/>
</dbReference>
<dbReference type="Gene3D" id="1.10.3210.10">
    <property type="entry name" value="Hypothetical protein af1432"/>
    <property type="match status" value="1"/>
</dbReference>
<dbReference type="Gene3D" id="3.30.70.270">
    <property type="match status" value="1"/>
</dbReference>
<comment type="similarity">
    <text evidence="1">Belongs to the CRISPR-associated Cas10/Csm1 family.</text>
</comment>
<evidence type="ECO:0000256" key="1">
    <source>
        <dbReference type="ARBA" id="ARBA00005700"/>
    </source>
</evidence>
<evidence type="ECO:0000256" key="8">
    <source>
        <dbReference type="ARBA" id="ARBA00022839"/>
    </source>
</evidence>
<sequence>MDKKMVETFYGSFLHDIGKAVQRQSASPMYNYNHQILGSDFIENYTDDKQIIDALYYHHNQRENKKTNLRQAEIPEDSVAYLTYIGDNIAAGTDRRYEEGGKGGWNHETPLADIFNRFGIKQGQRYLHPYEMRPELPSFMDPSNAKDPFSPEKYQDVVRLFKEGLNKVELTEEYIPSVLNLVEQTMGQVPSDTAVDGEPDISLYDHMKLSAAFACAIKQYLDEQNRHDYKATLLNGERSFYKKQVFLMVSYQLAGTEDFINTITSQGAYKQLRSRAFYVEMLIRWFLDSLLNEVGLTAANILYQNSHDGLLFIGNTTRNAEIVRKAQGRFNEFLLKNFGTKLYLAVGMEEFSAEDIKAVNKKDPNRKEGEYKRVAQNYAELFQRLDRDIEHGLQKRYDMGTLKRLNAFGKKSGRECAVCHSVMNLLPGENKCFLCDKLESFSQDIQVEKYFVVNEDKTGLPLDADHYLHTISVNELEAGDVSGKIYTKNTYATGKQQATHIWISDYSNAPHNNFSYFSDREWKAKFGEPTGIKRLASLMIDIDDLHAKFLTGFYPQEDGKYTTISRFAELFRRIDMFFKLYLNQYADDYHLSIIYSQGDNAFILGAWDDLLDFVQDVRDEFVSWTDNKITLSAAVGLFQESTPINIIARQTKELLRTAKFAGKDRIVLFSKENILTFDEYKNDIVMGKQRIIQEFFDGESERGKAFIYKLLSLIREREDRISFARLAYFLTRLEDASSNKEGFNKFKRNIMNWFNDDKEISQTELALTLYVYSIREEG</sequence>
<accession>A0A4Q7DVX7</accession>
<proteinExistence type="inferred from homology"/>
<evidence type="ECO:0000256" key="6">
    <source>
        <dbReference type="ARBA" id="ARBA00022759"/>
    </source>
</evidence>
<dbReference type="Pfam" id="PF20824">
    <property type="entry name" value="Cmr2_hel_dom2"/>
    <property type="match status" value="1"/>
</dbReference>
<protein>
    <recommendedName>
        <fullName evidence="2">CRISPR system single-strand-specific deoxyribonuclease Cas10/Csm1 (subtype III-A)</fullName>
    </recommendedName>
    <alternativeName>
        <fullName evidence="11">Cyclic oligoadenylate synthase</fullName>
    </alternativeName>
</protein>
<organism evidence="13 14">
    <name type="scientific">Lactobacillus delbrueckii</name>
    <dbReference type="NCBI Taxonomy" id="1584"/>
    <lineage>
        <taxon>Bacteria</taxon>
        <taxon>Bacillati</taxon>
        <taxon>Bacillota</taxon>
        <taxon>Bacilli</taxon>
        <taxon>Lactobacillales</taxon>
        <taxon>Lactobacillaceae</taxon>
        <taxon>Lactobacillus</taxon>
    </lineage>
</organism>
<keyword evidence="3" id="KW-0808">Transferase</keyword>
<evidence type="ECO:0000256" key="2">
    <source>
        <dbReference type="ARBA" id="ARBA00014333"/>
    </source>
</evidence>
<dbReference type="InterPro" id="IPR054767">
    <property type="entry name" value="Cas10-Cmr2_palm2"/>
</dbReference>
<dbReference type="InterPro" id="IPR048693">
    <property type="entry name" value="Cmr2-like_C"/>
</dbReference>
<dbReference type="GO" id="GO:0051607">
    <property type="term" value="P:defense response to virus"/>
    <property type="evidence" value="ECO:0007669"/>
    <property type="project" value="UniProtKB-KW"/>
</dbReference>
<keyword evidence="7" id="KW-0378">Hydrolase</keyword>
<reference evidence="13 14" key="1">
    <citation type="submission" date="2019-01" db="EMBL/GenBank/DDBJ databases">
        <title>Colonization of the human gut by bovine bacteria present in Parmesan cheese.</title>
        <authorList>
            <person name="Lugli G.A."/>
            <person name="Milani C."/>
        </authorList>
    </citation>
    <scope>NUCLEOTIDE SEQUENCE [LARGE SCALE GENOMIC DNA]</scope>
    <source>
        <strain evidence="13 14">LDELB18P1</strain>
    </source>
</reference>
<dbReference type="NCBIfam" id="TIGR02578">
    <property type="entry name" value="cas_TM1811_Csm1"/>
    <property type="match status" value="1"/>
</dbReference>
<dbReference type="GO" id="GO:0016740">
    <property type="term" value="F:transferase activity"/>
    <property type="evidence" value="ECO:0007669"/>
    <property type="project" value="UniProtKB-KW"/>
</dbReference>
<evidence type="ECO:0000256" key="5">
    <source>
        <dbReference type="ARBA" id="ARBA00022741"/>
    </source>
</evidence>
<dbReference type="PROSITE" id="PS50887">
    <property type="entry name" value="GGDEF"/>
    <property type="match status" value="1"/>
</dbReference>
<dbReference type="PANTHER" id="PTHR36528">
    <property type="entry name" value="CRISPR SYSTEM SINGLE-STRAND-SPECIFIC DEOXYRIBONUCLEASE CAS10/CSM1 (SUBTYPE III-A)"/>
    <property type="match status" value="1"/>
</dbReference>
<feature type="domain" description="GGDEF" evidence="12">
    <location>
        <begin position="533"/>
        <end position="671"/>
    </location>
</feature>
<name>A0A4Q7DVX7_9LACO</name>
<dbReference type="GO" id="GO:0005524">
    <property type="term" value="F:ATP binding"/>
    <property type="evidence" value="ECO:0007669"/>
    <property type="project" value="UniProtKB-KW"/>
</dbReference>
<evidence type="ECO:0000256" key="4">
    <source>
        <dbReference type="ARBA" id="ARBA00022722"/>
    </source>
</evidence>
<keyword evidence="5" id="KW-0547">Nucleotide-binding</keyword>
<keyword evidence="10" id="KW-0051">Antiviral defense</keyword>
<dbReference type="RefSeq" id="WP_130137455.1">
    <property type="nucleotide sequence ID" value="NZ_JAJAON010000080.1"/>
</dbReference>
<dbReference type="Pfam" id="PF18211">
    <property type="entry name" value="Csm1_B"/>
    <property type="match status" value="1"/>
</dbReference>
<evidence type="ECO:0000259" key="12">
    <source>
        <dbReference type="PROSITE" id="PS50887"/>
    </source>
</evidence>
<keyword evidence="8" id="KW-0269">Exonuclease</keyword>
<dbReference type="EMBL" id="SETJ01000038">
    <property type="protein sequence ID" value="RZM16575.1"/>
    <property type="molecule type" value="Genomic_DNA"/>
</dbReference>
<evidence type="ECO:0000256" key="7">
    <source>
        <dbReference type="ARBA" id="ARBA00022801"/>
    </source>
</evidence>
<dbReference type="InterPro" id="IPR052117">
    <property type="entry name" value="Cas10/Csm1_subtype-III-A"/>
</dbReference>
<dbReference type="Pfam" id="PF22335">
    <property type="entry name" value="Cas10-Cmr2_palm2"/>
    <property type="match status" value="1"/>
</dbReference>
<evidence type="ECO:0000256" key="10">
    <source>
        <dbReference type="ARBA" id="ARBA00023118"/>
    </source>
</evidence>
<dbReference type="InterPro" id="IPR000160">
    <property type="entry name" value="GGDEF_dom"/>
</dbReference>
<evidence type="ECO:0000256" key="11">
    <source>
        <dbReference type="ARBA" id="ARBA00032922"/>
    </source>
</evidence>
<dbReference type="InterPro" id="IPR043128">
    <property type="entry name" value="Rev_trsase/Diguanyl_cyclase"/>
</dbReference>
<dbReference type="GO" id="GO:0004519">
    <property type="term" value="F:endonuclease activity"/>
    <property type="evidence" value="ECO:0007669"/>
    <property type="project" value="UniProtKB-KW"/>
</dbReference>
<evidence type="ECO:0000256" key="3">
    <source>
        <dbReference type="ARBA" id="ARBA00022679"/>
    </source>
</evidence>
<evidence type="ECO:0000313" key="14">
    <source>
        <dbReference type="Proteomes" id="UP000292818"/>
    </source>
</evidence>
<keyword evidence="9" id="KW-0067">ATP-binding</keyword>
<dbReference type="InterPro" id="IPR013408">
    <property type="entry name" value="Cas10/Csm1"/>
</dbReference>